<protein>
    <submittedName>
        <fullName evidence="4">Glycerol-3-phosphate cytidylyltransferase</fullName>
    </submittedName>
</protein>
<keyword evidence="2 4" id="KW-0548">Nucleotidyltransferase</keyword>
<dbReference type="InterPro" id="IPR004821">
    <property type="entry name" value="Cyt_trans-like"/>
</dbReference>
<dbReference type="EMBL" id="CP037940">
    <property type="protein sequence ID" value="QBO37082.1"/>
    <property type="molecule type" value="Genomic_DNA"/>
</dbReference>
<dbReference type="OrthoDB" id="9802794at2"/>
<keyword evidence="5" id="KW-1185">Reference proteome</keyword>
<dbReference type="Gene3D" id="3.40.50.620">
    <property type="entry name" value="HUPs"/>
    <property type="match status" value="1"/>
</dbReference>
<evidence type="ECO:0000313" key="5">
    <source>
        <dbReference type="Proteomes" id="UP000292886"/>
    </source>
</evidence>
<sequence>MKKSKIGFTAGTFDMFHIGHLNLLKAAKERTEYLIVGVNAADLVFSYKKKYPLIAEEQRLAIVEAIKYVDEVHVMDSLDKMDAWEKYKFDTVFIGSDYKGSERYKQEEIRLAKVGAMVDYLPYTESISSTDLAKRVLDDEANKVYFKEHLDGMK</sequence>
<dbReference type="Pfam" id="PF01467">
    <property type="entry name" value="CTP_transf_like"/>
    <property type="match status" value="1"/>
</dbReference>
<dbReference type="NCBIfam" id="TIGR00125">
    <property type="entry name" value="cyt_tran_rel"/>
    <property type="match status" value="1"/>
</dbReference>
<dbReference type="RefSeq" id="WP_133364159.1">
    <property type="nucleotide sequence ID" value="NZ_CP037940.1"/>
</dbReference>
<dbReference type="AlphaFoldDB" id="A0A4P6YW57"/>
<dbReference type="Proteomes" id="UP000292886">
    <property type="component" value="Chromosome"/>
</dbReference>
<name>A0A4P6YW57_9LACO</name>
<dbReference type="InterPro" id="IPR014729">
    <property type="entry name" value="Rossmann-like_a/b/a_fold"/>
</dbReference>
<keyword evidence="1 4" id="KW-0808">Transferase</keyword>
<evidence type="ECO:0000256" key="1">
    <source>
        <dbReference type="ARBA" id="ARBA00022679"/>
    </source>
</evidence>
<dbReference type="SUPFAM" id="SSF52374">
    <property type="entry name" value="Nucleotidylyl transferase"/>
    <property type="match status" value="1"/>
</dbReference>
<dbReference type="PANTHER" id="PTHR43793:SF1">
    <property type="entry name" value="FAD SYNTHASE"/>
    <property type="match status" value="1"/>
</dbReference>
<organism evidence="4 5">
    <name type="scientific">Periweissella cryptocerci</name>
    <dbReference type="NCBI Taxonomy" id="2506420"/>
    <lineage>
        <taxon>Bacteria</taxon>
        <taxon>Bacillati</taxon>
        <taxon>Bacillota</taxon>
        <taxon>Bacilli</taxon>
        <taxon>Lactobacillales</taxon>
        <taxon>Lactobacillaceae</taxon>
        <taxon>Periweissella</taxon>
    </lineage>
</organism>
<evidence type="ECO:0000259" key="3">
    <source>
        <dbReference type="Pfam" id="PF01467"/>
    </source>
</evidence>
<proteinExistence type="predicted"/>
<evidence type="ECO:0000313" key="4">
    <source>
        <dbReference type="EMBL" id="QBO37082.1"/>
    </source>
</evidence>
<gene>
    <name evidence="4" type="ORF">EQG49_11770</name>
</gene>
<dbReference type="KEGG" id="wei:EQG49_11770"/>
<dbReference type="PANTHER" id="PTHR43793">
    <property type="entry name" value="FAD SYNTHASE"/>
    <property type="match status" value="1"/>
</dbReference>
<feature type="domain" description="Cytidyltransferase-like" evidence="3">
    <location>
        <begin position="9"/>
        <end position="134"/>
    </location>
</feature>
<evidence type="ECO:0000256" key="2">
    <source>
        <dbReference type="ARBA" id="ARBA00022695"/>
    </source>
</evidence>
<dbReference type="InterPro" id="IPR050385">
    <property type="entry name" value="Archaeal_FAD_synthase"/>
</dbReference>
<accession>A0A4P6YW57</accession>
<reference evidence="5" key="1">
    <citation type="submission" date="2019-03" db="EMBL/GenBank/DDBJ databases">
        <title>Weissella sp. 26KH-42 Genome sequencing.</title>
        <authorList>
            <person name="Heo J."/>
            <person name="Kim S.-J."/>
            <person name="Kim J.-S."/>
            <person name="Hong S.-B."/>
            <person name="Kwon S.-W."/>
        </authorList>
    </citation>
    <scope>NUCLEOTIDE SEQUENCE [LARGE SCALE GENOMIC DNA]</scope>
    <source>
        <strain evidence="5">26KH-42</strain>
    </source>
</reference>
<dbReference type="GO" id="GO:0016779">
    <property type="term" value="F:nucleotidyltransferase activity"/>
    <property type="evidence" value="ECO:0007669"/>
    <property type="project" value="UniProtKB-KW"/>
</dbReference>